<dbReference type="EMBL" id="JAGEUA010000005">
    <property type="protein sequence ID" value="KAL0979618.1"/>
    <property type="molecule type" value="Genomic_DNA"/>
</dbReference>
<dbReference type="PROSITE" id="PS00028">
    <property type="entry name" value="ZINC_FINGER_C2H2_1"/>
    <property type="match status" value="7"/>
</dbReference>
<feature type="region of interest" description="Disordered" evidence="6">
    <location>
        <begin position="139"/>
        <end position="170"/>
    </location>
</feature>
<reference evidence="8 9" key="1">
    <citation type="submission" date="2024-06" db="EMBL/GenBank/DDBJ databases">
        <authorList>
            <person name="Pan Q."/>
            <person name="Wen M."/>
            <person name="Jouanno E."/>
            <person name="Zahm M."/>
            <person name="Klopp C."/>
            <person name="Cabau C."/>
            <person name="Louis A."/>
            <person name="Berthelot C."/>
            <person name="Parey E."/>
            <person name="Roest Crollius H."/>
            <person name="Montfort J."/>
            <person name="Robinson-Rechavi M."/>
            <person name="Bouchez O."/>
            <person name="Lampietro C."/>
            <person name="Lopez Roques C."/>
            <person name="Donnadieu C."/>
            <person name="Postlethwait J."/>
            <person name="Bobe J."/>
            <person name="Verreycken H."/>
            <person name="Guiguen Y."/>
        </authorList>
    </citation>
    <scope>NUCLEOTIDE SEQUENCE [LARGE SCALE GENOMIC DNA]</scope>
    <source>
        <strain evidence="8">Up_M1</strain>
        <tissue evidence="8">Testis</tissue>
    </source>
</reference>
<feature type="domain" description="C2H2-type" evidence="7">
    <location>
        <begin position="31"/>
        <end position="59"/>
    </location>
</feature>
<dbReference type="InterPro" id="IPR050688">
    <property type="entry name" value="Zinc_finger/UBP_domain"/>
</dbReference>
<feature type="domain" description="C2H2-type" evidence="7">
    <location>
        <begin position="2062"/>
        <end position="2090"/>
    </location>
</feature>
<dbReference type="FunFam" id="3.30.160.60:FF:000655">
    <property type="entry name" value="Zinc finger protein 462"/>
    <property type="match status" value="1"/>
</dbReference>
<dbReference type="Gene3D" id="3.30.160.60">
    <property type="entry name" value="Classic Zinc Finger"/>
    <property type="match status" value="7"/>
</dbReference>
<dbReference type="PROSITE" id="PS50157">
    <property type="entry name" value="ZINC_FINGER_C2H2_2"/>
    <property type="match status" value="7"/>
</dbReference>
<feature type="compositionally biased region" description="Basic and acidic residues" evidence="6">
    <location>
        <begin position="2412"/>
        <end position="2421"/>
    </location>
</feature>
<evidence type="ECO:0000256" key="1">
    <source>
        <dbReference type="ARBA" id="ARBA00022723"/>
    </source>
</evidence>
<feature type="compositionally biased region" description="Low complexity" evidence="6">
    <location>
        <begin position="66"/>
        <end position="75"/>
    </location>
</feature>
<name>A0ABD0WWJ0_UMBPY</name>
<keyword evidence="9" id="KW-1185">Reference proteome</keyword>
<dbReference type="InterPro" id="IPR059059">
    <property type="entry name" value="Znf-C2H2_7th_ZNF462"/>
</dbReference>
<dbReference type="SMART" id="SM00355">
    <property type="entry name" value="ZnF_C2H2"/>
    <property type="match status" value="35"/>
</dbReference>
<dbReference type="InterPro" id="IPR013087">
    <property type="entry name" value="Znf_C2H2_type"/>
</dbReference>
<feature type="compositionally biased region" description="Polar residues" evidence="6">
    <location>
        <begin position="147"/>
        <end position="156"/>
    </location>
</feature>
<feature type="compositionally biased region" description="Polar residues" evidence="6">
    <location>
        <begin position="2119"/>
        <end position="2128"/>
    </location>
</feature>
<feature type="region of interest" description="Disordered" evidence="6">
    <location>
        <begin position="56"/>
        <end position="78"/>
    </location>
</feature>
<feature type="domain" description="C2H2-type" evidence="7">
    <location>
        <begin position="2288"/>
        <end position="2315"/>
    </location>
</feature>
<evidence type="ECO:0000313" key="8">
    <source>
        <dbReference type="EMBL" id="KAL0979618.1"/>
    </source>
</evidence>
<comment type="caution">
    <text evidence="8">The sequence shown here is derived from an EMBL/GenBank/DDBJ whole genome shotgun (WGS) entry which is preliminary data.</text>
</comment>
<dbReference type="SUPFAM" id="SSF57667">
    <property type="entry name" value="beta-beta-alpha zinc fingers"/>
    <property type="match status" value="1"/>
</dbReference>
<feature type="region of interest" description="Disordered" evidence="6">
    <location>
        <begin position="1931"/>
        <end position="1950"/>
    </location>
</feature>
<evidence type="ECO:0000256" key="2">
    <source>
        <dbReference type="ARBA" id="ARBA00022737"/>
    </source>
</evidence>
<keyword evidence="1" id="KW-0479">Metal-binding</keyword>
<keyword evidence="4" id="KW-0862">Zinc</keyword>
<keyword evidence="2" id="KW-0677">Repeat</keyword>
<dbReference type="Pfam" id="PF23075">
    <property type="entry name" value="zf-C2H2_ZNF462_11"/>
    <property type="match status" value="2"/>
</dbReference>
<sequence length="2643" mass="300338">MEEDSRCHGKSDQMTHGQPTSQQSSSLSHSFHCDHCGLLFKSNYFLLEHMKNTHSIEMDPSQRGGSSAHSESSAAPHRDHYNSSEGFFSCRHCLFTSSNWKVIIKHERMYHKGPVRGYGKVRTLKTQKWYLRGKQLNNKVSLPGKRNPNTGSTFQCKQGGKGSVNSKSTSKMISIPSSSLMLKNLQAQVGSSGSISKFRVVSGPSVHGSSINSSQLKLTTLQTPSNPHQVTLRSDEPFLSYEQDSRKIVSKVTEEKSHIENEQKDSHCCSLCNFSATWLEDLLAHQRSKHSYLFYNMGSKLLDNTEQQNLKSETYNGMSLTDPLVNTTKRAHENHSSSPAKKKIKPSPECAVIQSKLSGSSGFTFEVSEDEEEGNFSQSELGPSRTEVIDKIGQLEKKKSKSNRKILYSCKHCDYSHKSYRGVSTHYQRMHPYVRYDLQYIVDPNSWTATFRCLDCPVDFATPDDLKSHYTDHHPLSPDVFKMRSDQLDLAYKCFACPFTISNGKFLKSHYKNIHPELEISNPLMYCSFTSKPSEDESFKSQHLGETFSPKIPVSSGRSPSPKACSVSVGGDENLYRCNHCSFSHISVVVMLVHYQKKHPNAGMTIDNIKQALATSRKPVEETCVSPGKISLEQFNVTNVKPNTTLCRPNVALEDVANMFFCQHCHYGNLTVRGVLNHQRSRHSDFKATVEQIHLHTAEVRSQSKSSPGIATVSPSPTKNNVELEEVTFSDTSPVISSVSQANAKSLYFCQFCEYCNSTVRGVMNHQKLRHTTRKSTAERIIKHTAVVRKNHKMRRGLIHSKSYPSHHNVTAKNVTNHTAEVCGQSEKPTSTEFDLSNSPIEFSVENKAEELFFCQFCNYGNPRVLGVLNHQKLRHRSLETSTKAILQYTSELCSQKEQTQSAGLDSSNTSVLISDDGNEGCNLYFCQVCNYGNPSIRGVLNHQKKRHRELKQTPSDIFRHTAEVQGQAKQMSKKVNSTPILPRPLVTEEAVLYCQHCNYSNPTMRVVVDHQRKRHPHLNCTAKQILDYTAMILAQTSKSPNASFLTSDVVQEELDEFFCQYCDYSNSTVRGILNHQHKMHSDLGTNTAQILRHTVVVRGQTKKSNSEVVNSPHTHPLENDEVDNMFFCQICNYSNPTPKGVLSHQSKKHLNLKANAKQILQYTAMVCKSQPVQEDTLNSSQQEVGKLFYCQHCDYVNLTVRGILNHQKLKHSDLKASADQVLTYSSSVHRSNQKAKIHHGNTSSKKASQSCSKKAAPLRSIKSRQSLKCRYCSYTTPHIYLLKRHMRINHQEKAPITTIIRWAYQDGYLQAGYHCEWCVCSHVEAKGLLRHYRQRHPDKNTGLQSIILRLHAGPKNSRSEEATPNPESDVILESITLPHDEVQNTPLSFQSRGEDADVFPCRACPFKATSMGGISSHYRVVHPWSVKEDGSVLDVISSRRTEEPEVQEPLDIHETSKSSETHKCPICSSEFNTLHGMFTHCGRKHPEFDIKGHEEADVHDTSKPSRNFLCPVCSGKFNTLHGMFTHCGKKHPEYDMSNYEKEPEGEPSTSEGTLVYRCSVCPYVNSRPHGILTHSQMRHPAFKVSAERLDQEIVHFTDPDECVKVRMGRRIGMAGFRCNMCPVIHAKFKKLKAHYEMDHKRSASNMFKPALKQSAAIKKQLLSKYRGSQNSISQAAILKNGKSIIVKCHLCKYFCTTKKGLARHLLINHSTLAPTQEKEFSYKCALCSYTTSICKYLAAHYRRRHGNAAFINHFVPAFRPPRIPPASPNHKDSLNQEVKSPGEKIKCSCCFFQCLSEKGMVSHYAVCHPGVSPTTPKSSPKNTPHTPPKSRFQPRHQKPICKIFDPQCEKDNAWCPAKCKKCENLFLNSDLLLSIHYTNFHKEDFKQDFTILSKTEEGTEIYRCEYCKLKIQGSADLVSHLDLHRKKSVKLENEQKSKQHVSEPEKNTKSVMHERLELPDVLMTEESDSHWIVTNVESISKGMQPHLFPSTVPLTSEPEEVSAGEECKHCGRTFMSLKGLRSHERSHAAMAALKRLENVPHQQQQMFDSHIRHRPGTIKPFHCGLCRYRTSILSLLKNHLLKVHSAEHPPKDLPSSVTISQEKEHILGANDEVAPNLPESQDCNQLSDSEESDLPEKPVYAEPPDVQRQLNHYRHLAQAKSPSPPDTKPTATIEDGLFVCEFCIYTSTYIKSMRRHYINRHNGKRLVRCKDCPFFTGFRKKLDMHIETAHAIGTTEVLKDLHCPLCLYHTKNKKRMIDHIILHREEPVAPIEVCRTKLSRYLQGIVFRCHKCTFTSSSDANLSLHMQKHDDIKPYKCRLCYFDCTHLNELEAHLCEKHQVMRNHELVGQVHLEELEMTLNRVEWEETCEEELGNEEETINETTSKCGVKQEVLKEERNNMQTLGNEEEEDDKMHDEKQGFKEGNTNKESGLDKNAENISQQNKEGPMEKSLIVEQPIGCEENHCHRSEVNTKKGNEVAENTAQTCDSHNDEETKEEQYKECHDSLENDVQEEEQFIDCQEEYQEPGEINVGEHNEQYFEMPVLKNEACNYHEMPVLENEEGKVKMHSHHEKEEPDGEAVKIDGLKPECDQKGAVEENTENDAFTTLETITSTRKEKVFSCELCGRTLMNSTDLEHHVMRHGM</sequence>
<feature type="region of interest" description="Disordered" evidence="6">
    <location>
        <begin position="1227"/>
        <end position="1258"/>
    </location>
</feature>
<feature type="region of interest" description="Disordered" evidence="6">
    <location>
        <begin position="2113"/>
        <end position="2140"/>
    </location>
</feature>
<evidence type="ECO:0000256" key="4">
    <source>
        <dbReference type="ARBA" id="ARBA00022833"/>
    </source>
</evidence>
<feature type="compositionally biased region" description="Low complexity" evidence="6">
    <location>
        <begin position="1244"/>
        <end position="1256"/>
    </location>
</feature>
<feature type="compositionally biased region" description="Low complexity" evidence="6">
    <location>
        <begin position="1813"/>
        <end position="1825"/>
    </location>
</feature>
<dbReference type="InterPro" id="IPR059058">
    <property type="entry name" value="Znf-C2H2_ZNF462"/>
</dbReference>
<feature type="domain" description="C2H2-type" evidence="7">
    <location>
        <begin position="1268"/>
        <end position="1296"/>
    </location>
</feature>
<accession>A0ABD0WWJ0</accession>
<feature type="domain" description="C2H2-type" evidence="7">
    <location>
        <begin position="451"/>
        <end position="478"/>
    </location>
</feature>
<dbReference type="GO" id="GO:0008270">
    <property type="term" value="F:zinc ion binding"/>
    <property type="evidence" value="ECO:0007669"/>
    <property type="project" value="UniProtKB-KW"/>
</dbReference>
<evidence type="ECO:0000259" key="7">
    <source>
        <dbReference type="PROSITE" id="PS50157"/>
    </source>
</evidence>
<evidence type="ECO:0000256" key="6">
    <source>
        <dbReference type="SAM" id="MobiDB-lite"/>
    </source>
</evidence>
<feature type="domain" description="C2H2-type" evidence="7">
    <location>
        <begin position="2006"/>
        <end position="2033"/>
    </location>
</feature>
<evidence type="ECO:0000256" key="5">
    <source>
        <dbReference type="PROSITE-ProRule" id="PRU00042"/>
    </source>
</evidence>
<feature type="region of interest" description="Disordered" evidence="6">
    <location>
        <begin position="2398"/>
        <end position="2434"/>
    </location>
</feature>
<keyword evidence="3 5" id="KW-0863">Zinc-finger</keyword>
<evidence type="ECO:0000256" key="3">
    <source>
        <dbReference type="ARBA" id="ARBA00022771"/>
    </source>
</evidence>
<feature type="region of interest" description="Disordered" evidence="6">
    <location>
        <begin position="1813"/>
        <end position="1835"/>
    </location>
</feature>
<protein>
    <recommendedName>
        <fullName evidence="7">C2H2-type domain-containing protein</fullName>
    </recommendedName>
</protein>
<feature type="domain" description="C2H2-type" evidence="7">
    <location>
        <begin position="2619"/>
        <end position="2643"/>
    </location>
</feature>
<dbReference type="Proteomes" id="UP001557470">
    <property type="component" value="Unassembled WGS sequence"/>
</dbReference>
<feature type="compositionally biased region" description="Basic and acidic residues" evidence="6">
    <location>
        <begin position="1"/>
        <end position="13"/>
    </location>
</feature>
<evidence type="ECO:0000313" key="9">
    <source>
        <dbReference type="Proteomes" id="UP001557470"/>
    </source>
</evidence>
<dbReference type="Pfam" id="PF23225">
    <property type="entry name" value="zf-C2H2_7th_ZNF462"/>
    <property type="match status" value="10"/>
</dbReference>
<dbReference type="InterPro" id="IPR036236">
    <property type="entry name" value="Znf_C2H2_sf"/>
</dbReference>
<gene>
    <name evidence="8" type="ORF">UPYG_G00187370</name>
</gene>
<dbReference type="PANTHER" id="PTHR24403:SF67">
    <property type="entry name" value="FI01116P-RELATED"/>
    <property type="match status" value="1"/>
</dbReference>
<proteinExistence type="predicted"/>
<dbReference type="PANTHER" id="PTHR24403">
    <property type="entry name" value="ZINC FINGER PROTEIN"/>
    <property type="match status" value="1"/>
</dbReference>
<feature type="region of interest" description="Disordered" evidence="6">
    <location>
        <begin position="1"/>
        <end position="26"/>
    </location>
</feature>
<organism evidence="8 9">
    <name type="scientific">Umbra pygmaea</name>
    <name type="common">Eastern mudminnow</name>
    <dbReference type="NCBI Taxonomy" id="75934"/>
    <lineage>
        <taxon>Eukaryota</taxon>
        <taxon>Metazoa</taxon>
        <taxon>Chordata</taxon>
        <taxon>Craniata</taxon>
        <taxon>Vertebrata</taxon>
        <taxon>Euteleostomi</taxon>
        <taxon>Actinopterygii</taxon>
        <taxon>Neopterygii</taxon>
        <taxon>Teleostei</taxon>
        <taxon>Protacanthopterygii</taxon>
        <taxon>Esociformes</taxon>
        <taxon>Umbridae</taxon>
        <taxon>Umbra</taxon>
    </lineage>
</organism>